<evidence type="ECO:0000256" key="6">
    <source>
        <dbReference type="ARBA" id="ARBA00022842"/>
    </source>
</evidence>
<dbReference type="InterPro" id="IPR036412">
    <property type="entry name" value="HAD-like_sf"/>
</dbReference>
<dbReference type="SFLD" id="SFLDS00003">
    <property type="entry name" value="Haloacid_Dehalogenase"/>
    <property type="match status" value="1"/>
</dbReference>
<organism evidence="8 9">
    <name type="scientific">Filimonas effusa</name>
    <dbReference type="NCBI Taxonomy" id="2508721"/>
    <lineage>
        <taxon>Bacteria</taxon>
        <taxon>Pseudomonadati</taxon>
        <taxon>Bacteroidota</taxon>
        <taxon>Chitinophagia</taxon>
        <taxon>Chitinophagales</taxon>
        <taxon>Chitinophagaceae</taxon>
        <taxon>Filimonas</taxon>
    </lineage>
</organism>
<dbReference type="GO" id="GO:0016788">
    <property type="term" value="F:hydrolase activity, acting on ester bonds"/>
    <property type="evidence" value="ECO:0007669"/>
    <property type="project" value="InterPro"/>
</dbReference>
<name>A0A4Q1DAN9_9BACT</name>
<dbReference type="OrthoDB" id="9805604at2"/>
<feature type="binding site" evidence="7">
    <location>
        <position position="109"/>
    </location>
    <ligand>
        <name>Mg(2+)</name>
        <dbReference type="ChEBI" id="CHEBI:18420"/>
    </ligand>
</feature>
<dbReference type="InterPro" id="IPR023214">
    <property type="entry name" value="HAD_sf"/>
</dbReference>
<sequence>MNVLELFKPVTSFVFDIDGVLTDGMLLVMPGGAMVRRMNIKDGYALQLAIKKGYRVAVISGGDSPEVKERLHKLGVTEVFMKVENKLECLLQYMAAHGLQPQEVLFMGDDIPDYEAMLSVGLPCCPADAVTEIRGIARYISPFKGGEGCGRDVIEKTMKLRGDWMVDTRVKSQ</sequence>
<comment type="caution">
    <text evidence="8">The sequence shown here is derived from an EMBL/GenBank/DDBJ whole genome shotgun (WGS) entry which is preliminary data.</text>
</comment>
<keyword evidence="9" id="KW-1185">Reference proteome</keyword>
<proteinExistence type="inferred from homology"/>
<feature type="binding site" evidence="7">
    <location>
        <position position="16"/>
    </location>
    <ligand>
        <name>Mg(2+)</name>
        <dbReference type="ChEBI" id="CHEBI:18420"/>
    </ligand>
</feature>
<dbReference type="AlphaFoldDB" id="A0A4Q1DAN9"/>
<evidence type="ECO:0000313" key="8">
    <source>
        <dbReference type="EMBL" id="RXK86471.1"/>
    </source>
</evidence>
<reference evidence="8 9" key="1">
    <citation type="submission" date="2019-01" db="EMBL/GenBank/DDBJ databases">
        <title>Filimonas sp. strain TTM-71.</title>
        <authorList>
            <person name="Chen W.-M."/>
        </authorList>
    </citation>
    <scope>NUCLEOTIDE SEQUENCE [LARGE SCALE GENOMIC DNA]</scope>
    <source>
        <strain evidence="8 9">TTM-71</strain>
    </source>
</reference>
<dbReference type="GO" id="GO:0008781">
    <property type="term" value="F:N-acylneuraminate cytidylyltransferase activity"/>
    <property type="evidence" value="ECO:0007669"/>
    <property type="project" value="TreeGrafter"/>
</dbReference>
<dbReference type="Gene3D" id="3.40.50.1000">
    <property type="entry name" value="HAD superfamily/HAD-like"/>
    <property type="match status" value="1"/>
</dbReference>
<gene>
    <name evidence="8" type="ORF">ESB13_06595</name>
</gene>
<dbReference type="SUPFAM" id="SSF56784">
    <property type="entry name" value="HAD-like"/>
    <property type="match status" value="1"/>
</dbReference>
<dbReference type="SFLD" id="SFLDG01136">
    <property type="entry name" value="C1.6:_Phosphoserine_Phosphatas"/>
    <property type="match status" value="1"/>
</dbReference>
<dbReference type="SFLD" id="SFLDG01138">
    <property type="entry name" value="C1.6.2:_Deoxy-d-mannose-octulo"/>
    <property type="match status" value="1"/>
</dbReference>
<dbReference type="InterPro" id="IPR050793">
    <property type="entry name" value="CMP-NeuNAc_synthase"/>
</dbReference>
<dbReference type="Proteomes" id="UP000290545">
    <property type="component" value="Unassembled WGS sequence"/>
</dbReference>
<comment type="cofactor">
    <cofactor evidence="1 7">
        <name>Mg(2+)</name>
        <dbReference type="ChEBI" id="CHEBI:18420"/>
    </cofactor>
</comment>
<dbReference type="EMBL" id="SDHZ01000001">
    <property type="protein sequence ID" value="RXK86471.1"/>
    <property type="molecule type" value="Genomic_DNA"/>
</dbReference>
<dbReference type="InterPro" id="IPR010023">
    <property type="entry name" value="KdsC_fam"/>
</dbReference>
<evidence type="ECO:0000256" key="3">
    <source>
        <dbReference type="ARBA" id="ARBA00011881"/>
    </source>
</evidence>
<comment type="similarity">
    <text evidence="2">Belongs to the KdsC family.</text>
</comment>
<dbReference type="PIRSF" id="PIRSF006118">
    <property type="entry name" value="KDO8-P_Ptase"/>
    <property type="match status" value="1"/>
</dbReference>
<accession>A0A4Q1DAN9</accession>
<dbReference type="GO" id="GO:0046872">
    <property type="term" value="F:metal ion binding"/>
    <property type="evidence" value="ECO:0007669"/>
    <property type="project" value="UniProtKB-KW"/>
</dbReference>
<dbReference type="PANTHER" id="PTHR21485:SF3">
    <property type="entry name" value="N-ACYLNEURAMINATE CYTIDYLYLTRANSFERASE"/>
    <property type="match status" value="1"/>
</dbReference>
<dbReference type="PANTHER" id="PTHR21485">
    <property type="entry name" value="HAD SUPERFAMILY MEMBERS CMAS AND KDSC"/>
    <property type="match status" value="1"/>
</dbReference>
<dbReference type="NCBIfam" id="TIGR01670">
    <property type="entry name" value="KdsC-phosphatas"/>
    <property type="match status" value="1"/>
</dbReference>
<protein>
    <submittedName>
        <fullName evidence="8">3-deoxy-D-manno-octulosonate 8-phosphate phosphatase</fullName>
    </submittedName>
</protein>
<keyword evidence="6 7" id="KW-0460">Magnesium</keyword>
<keyword evidence="5" id="KW-0378">Hydrolase</keyword>
<dbReference type="RefSeq" id="WP_129002220.1">
    <property type="nucleotide sequence ID" value="NZ_SDHZ01000001.1"/>
</dbReference>
<keyword evidence="4 7" id="KW-0479">Metal-binding</keyword>
<feature type="binding site" evidence="7">
    <location>
        <position position="18"/>
    </location>
    <ligand>
        <name>substrate</name>
    </ligand>
</feature>
<evidence type="ECO:0000313" key="9">
    <source>
        <dbReference type="Proteomes" id="UP000290545"/>
    </source>
</evidence>
<evidence type="ECO:0000256" key="4">
    <source>
        <dbReference type="ARBA" id="ARBA00022723"/>
    </source>
</evidence>
<evidence type="ECO:0000256" key="1">
    <source>
        <dbReference type="ARBA" id="ARBA00001946"/>
    </source>
</evidence>
<comment type="subunit">
    <text evidence="3">Homotetramer.</text>
</comment>
<evidence type="ECO:0000256" key="7">
    <source>
        <dbReference type="PIRSR" id="PIRSR006118-2"/>
    </source>
</evidence>
<evidence type="ECO:0000256" key="5">
    <source>
        <dbReference type="ARBA" id="ARBA00022801"/>
    </source>
</evidence>
<evidence type="ECO:0000256" key="2">
    <source>
        <dbReference type="ARBA" id="ARBA00005893"/>
    </source>
</evidence>
<dbReference type="Pfam" id="PF00702">
    <property type="entry name" value="Hydrolase"/>
    <property type="match status" value="1"/>
</dbReference>